<sequence length="188" mass="20848">MSTSQETQSGNGLQQDRGDSGRCLCSAVTFNVTGPPIYNVICHCVNCKGMWFRVNRRLTLISNYGRRQGGSMFHTASIFLKSQYTLHTGSESITIYDDHETQSGVSLRRGFCKVCGSKISALTPLNENIISVPAGILERAGLDWSPQKEQFCSFKARWIPEFGKDLVAQRFVKGPFGEEVIEGEGELK</sequence>
<dbReference type="InterPro" id="IPR006913">
    <property type="entry name" value="CENP-V/GFA"/>
</dbReference>
<dbReference type="RefSeq" id="XP_013256326.1">
    <property type="nucleotide sequence ID" value="XM_013400872.1"/>
</dbReference>
<protein>
    <recommendedName>
        <fullName evidence="5">CENP-V/GFA domain-containing protein</fullName>
    </recommendedName>
</protein>
<evidence type="ECO:0000256" key="4">
    <source>
        <dbReference type="ARBA" id="ARBA00023239"/>
    </source>
</evidence>
<evidence type="ECO:0000256" key="3">
    <source>
        <dbReference type="ARBA" id="ARBA00022833"/>
    </source>
</evidence>
<keyword evidence="2" id="KW-0479">Metal-binding</keyword>
<keyword evidence="7" id="KW-1185">Reference proteome</keyword>
<gene>
    <name evidence="6" type="ORF">A1O9_10137</name>
</gene>
<evidence type="ECO:0000256" key="2">
    <source>
        <dbReference type="ARBA" id="ARBA00022723"/>
    </source>
</evidence>
<evidence type="ECO:0000259" key="5">
    <source>
        <dbReference type="PROSITE" id="PS51891"/>
    </source>
</evidence>
<comment type="similarity">
    <text evidence="1">Belongs to the Gfa family.</text>
</comment>
<proteinExistence type="inferred from homology"/>
<reference evidence="6 7" key="1">
    <citation type="submission" date="2013-03" db="EMBL/GenBank/DDBJ databases">
        <title>The Genome Sequence of Exophiala aquamarina CBS 119918.</title>
        <authorList>
            <consortium name="The Broad Institute Genomics Platform"/>
            <person name="Cuomo C."/>
            <person name="de Hoog S."/>
            <person name="Gorbushina A."/>
            <person name="Walker B."/>
            <person name="Young S.K."/>
            <person name="Zeng Q."/>
            <person name="Gargeya S."/>
            <person name="Fitzgerald M."/>
            <person name="Haas B."/>
            <person name="Abouelleil A."/>
            <person name="Allen A.W."/>
            <person name="Alvarado L."/>
            <person name="Arachchi H.M."/>
            <person name="Berlin A.M."/>
            <person name="Chapman S.B."/>
            <person name="Gainer-Dewar J."/>
            <person name="Goldberg J."/>
            <person name="Griggs A."/>
            <person name="Gujja S."/>
            <person name="Hansen M."/>
            <person name="Howarth C."/>
            <person name="Imamovic A."/>
            <person name="Ireland A."/>
            <person name="Larimer J."/>
            <person name="McCowan C."/>
            <person name="Murphy C."/>
            <person name="Pearson M."/>
            <person name="Poon T.W."/>
            <person name="Priest M."/>
            <person name="Roberts A."/>
            <person name="Saif S."/>
            <person name="Shea T."/>
            <person name="Sisk P."/>
            <person name="Sykes S."/>
            <person name="Wortman J."/>
            <person name="Nusbaum C."/>
            <person name="Birren B."/>
        </authorList>
    </citation>
    <scope>NUCLEOTIDE SEQUENCE [LARGE SCALE GENOMIC DNA]</scope>
    <source>
        <strain evidence="6 7">CBS 119918</strain>
    </source>
</reference>
<dbReference type="OrthoDB" id="406544at2759"/>
<dbReference type="GeneID" id="25285042"/>
<dbReference type="Pfam" id="PF04828">
    <property type="entry name" value="GFA"/>
    <property type="match status" value="2"/>
</dbReference>
<dbReference type="PANTHER" id="PTHR33337">
    <property type="entry name" value="GFA DOMAIN-CONTAINING PROTEIN"/>
    <property type="match status" value="1"/>
</dbReference>
<dbReference type="AlphaFoldDB" id="A0A072P1N4"/>
<evidence type="ECO:0000313" key="6">
    <source>
        <dbReference type="EMBL" id="KEF53736.1"/>
    </source>
</evidence>
<comment type="caution">
    <text evidence="6">The sequence shown here is derived from an EMBL/GenBank/DDBJ whole genome shotgun (WGS) entry which is preliminary data.</text>
</comment>
<dbReference type="Proteomes" id="UP000027920">
    <property type="component" value="Unassembled WGS sequence"/>
</dbReference>
<keyword evidence="3" id="KW-0862">Zinc</keyword>
<feature type="domain" description="CENP-V/GFA" evidence="5">
    <location>
        <begin position="19"/>
        <end position="145"/>
    </location>
</feature>
<evidence type="ECO:0000256" key="1">
    <source>
        <dbReference type="ARBA" id="ARBA00005495"/>
    </source>
</evidence>
<keyword evidence="4" id="KW-0456">Lyase</keyword>
<dbReference type="PANTHER" id="PTHR33337:SF40">
    <property type="entry name" value="CENP-V_GFA DOMAIN-CONTAINING PROTEIN-RELATED"/>
    <property type="match status" value="1"/>
</dbReference>
<dbReference type="PROSITE" id="PS51891">
    <property type="entry name" value="CENP_V_GFA"/>
    <property type="match status" value="1"/>
</dbReference>
<organism evidence="6 7">
    <name type="scientific">Exophiala aquamarina CBS 119918</name>
    <dbReference type="NCBI Taxonomy" id="1182545"/>
    <lineage>
        <taxon>Eukaryota</taxon>
        <taxon>Fungi</taxon>
        <taxon>Dikarya</taxon>
        <taxon>Ascomycota</taxon>
        <taxon>Pezizomycotina</taxon>
        <taxon>Eurotiomycetes</taxon>
        <taxon>Chaetothyriomycetidae</taxon>
        <taxon>Chaetothyriales</taxon>
        <taxon>Herpotrichiellaceae</taxon>
        <taxon>Exophiala</taxon>
    </lineage>
</organism>
<accession>A0A072P1N4</accession>
<dbReference type="EMBL" id="AMGV01000012">
    <property type="protein sequence ID" value="KEF53736.1"/>
    <property type="molecule type" value="Genomic_DNA"/>
</dbReference>
<dbReference type="Gene3D" id="3.90.1590.10">
    <property type="entry name" value="glutathione-dependent formaldehyde- activating enzyme (gfa)"/>
    <property type="match status" value="1"/>
</dbReference>
<dbReference type="VEuPathDB" id="FungiDB:A1O9_10137"/>
<name>A0A072P1N4_9EURO</name>
<dbReference type="SUPFAM" id="SSF51316">
    <property type="entry name" value="Mss4-like"/>
    <property type="match status" value="1"/>
</dbReference>
<evidence type="ECO:0000313" key="7">
    <source>
        <dbReference type="Proteomes" id="UP000027920"/>
    </source>
</evidence>
<dbReference type="InterPro" id="IPR011057">
    <property type="entry name" value="Mss4-like_sf"/>
</dbReference>
<dbReference type="GO" id="GO:0046872">
    <property type="term" value="F:metal ion binding"/>
    <property type="evidence" value="ECO:0007669"/>
    <property type="project" value="UniProtKB-KW"/>
</dbReference>
<dbReference type="GO" id="GO:0016846">
    <property type="term" value="F:carbon-sulfur lyase activity"/>
    <property type="evidence" value="ECO:0007669"/>
    <property type="project" value="InterPro"/>
</dbReference>
<dbReference type="HOGENOM" id="CLU_055491_3_2_1"/>